<comment type="caution">
    <text evidence="6">The sequence shown here is derived from an EMBL/GenBank/DDBJ whole genome shotgun (WGS) entry which is preliminary data.</text>
</comment>
<dbReference type="Gene3D" id="1.10.150.130">
    <property type="match status" value="1"/>
</dbReference>
<evidence type="ECO:0000256" key="2">
    <source>
        <dbReference type="ARBA" id="ARBA00023125"/>
    </source>
</evidence>
<dbReference type="GO" id="GO:0003677">
    <property type="term" value="F:DNA binding"/>
    <property type="evidence" value="ECO:0007669"/>
    <property type="project" value="UniProtKB-UniRule"/>
</dbReference>
<evidence type="ECO:0000256" key="3">
    <source>
        <dbReference type="ARBA" id="ARBA00023172"/>
    </source>
</evidence>
<keyword evidence="1" id="KW-0229">DNA integration</keyword>
<dbReference type="PANTHER" id="PTHR30349:SF64">
    <property type="entry name" value="PROPHAGE INTEGRASE INTD-RELATED"/>
    <property type="match status" value="1"/>
</dbReference>
<evidence type="ECO:0000256" key="1">
    <source>
        <dbReference type="ARBA" id="ARBA00022908"/>
    </source>
</evidence>
<dbReference type="PANTHER" id="PTHR30349">
    <property type="entry name" value="PHAGE INTEGRASE-RELATED"/>
    <property type="match status" value="1"/>
</dbReference>
<name>A0A938WM23_9BACT</name>
<dbReference type="GO" id="GO:0015074">
    <property type="term" value="P:DNA integration"/>
    <property type="evidence" value="ECO:0007669"/>
    <property type="project" value="UniProtKB-KW"/>
</dbReference>
<proteinExistence type="predicted"/>
<feature type="domain" description="Core-binding (CB)" evidence="5">
    <location>
        <begin position="107"/>
        <end position="190"/>
    </location>
</feature>
<accession>A0A938WM23</accession>
<sequence length="399" mass="45015">MASVKVKFRPSTVEGGMGSVYFQVIQNRVVRQIGTGYRLYSNEWDDGSSMPAELGEGEARADEVHGIGEDIRREKALLDNVVASLDSHGPYTADMVVHSYHRQDASLSFSVFMNGVIAKLRKQGRMRTAETYDSALRSFMEFRNQVDVTLDAMNSNLIVHYEAYLKKRGLKKNTISFYMRILRATYNRAVDSGLTSQANPFDNVYTGVDKTVKHALPFGLVKRMKDIDLTSDSSLEFARDMFLFSFYTRGMSFLDMAYLDRDSIQNGVLSYRRRKTGQTLYIKWEPCMQDIVDKYPGAENGRLLPIIKRSNNERRQYESALHLVNHKLKEVGAMIGVTSGLTMYVARHSWACAANSQDIPLGVISEGMGHDSENTTRLYLASLDNSVVDTANGMILHKL</sequence>
<dbReference type="Proteomes" id="UP000764045">
    <property type="component" value="Unassembled WGS sequence"/>
</dbReference>
<evidence type="ECO:0000256" key="4">
    <source>
        <dbReference type="PROSITE-ProRule" id="PRU01248"/>
    </source>
</evidence>
<dbReference type="CDD" id="cd01185">
    <property type="entry name" value="INTN1_C_like"/>
    <property type="match status" value="1"/>
</dbReference>
<dbReference type="InterPro" id="IPR011010">
    <property type="entry name" value="DNA_brk_join_enz"/>
</dbReference>
<dbReference type="AlphaFoldDB" id="A0A938WM23"/>
<dbReference type="InterPro" id="IPR010998">
    <property type="entry name" value="Integrase_recombinase_N"/>
</dbReference>
<dbReference type="Pfam" id="PF13102">
    <property type="entry name" value="Phage_int_SAM_5"/>
    <property type="match status" value="1"/>
</dbReference>
<protein>
    <submittedName>
        <fullName evidence="6">Site-specific integrase</fullName>
    </submittedName>
</protein>
<dbReference type="InterPro" id="IPR025269">
    <property type="entry name" value="SAM-like_dom"/>
</dbReference>
<dbReference type="RefSeq" id="WP_205108762.1">
    <property type="nucleotide sequence ID" value="NZ_JACJJL010000007.1"/>
</dbReference>
<organism evidence="6 7">
    <name type="scientific">Marseilla massiliensis</name>
    <dbReference type="NCBI Taxonomy" id="1841864"/>
    <lineage>
        <taxon>Bacteria</taxon>
        <taxon>Pseudomonadati</taxon>
        <taxon>Bacteroidota</taxon>
        <taxon>Bacteroidia</taxon>
        <taxon>Bacteroidales</taxon>
        <taxon>Prevotellaceae</taxon>
        <taxon>Marseilla</taxon>
    </lineage>
</organism>
<dbReference type="InterPro" id="IPR013762">
    <property type="entry name" value="Integrase-like_cat_sf"/>
</dbReference>
<dbReference type="InterPro" id="IPR044068">
    <property type="entry name" value="CB"/>
</dbReference>
<evidence type="ECO:0000313" key="7">
    <source>
        <dbReference type="Proteomes" id="UP000764045"/>
    </source>
</evidence>
<dbReference type="SUPFAM" id="SSF56349">
    <property type="entry name" value="DNA breaking-rejoining enzymes"/>
    <property type="match status" value="1"/>
</dbReference>
<keyword evidence="2 4" id="KW-0238">DNA-binding</keyword>
<dbReference type="Gene3D" id="1.10.443.10">
    <property type="entry name" value="Intergrase catalytic core"/>
    <property type="match status" value="1"/>
</dbReference>
<gene>
    <name evidence="6" type="ORF">H6B30_05655</name>
</gene>
<evidence type="ECO:0000313" key="6">
    <source>
        <dbReference type="EMBL" id="MBM6661243.1"/>
    </source>
</evidence>
<dbReference type="GO" id="GO:0006310">
    <property type="term" value="P:DNA recombination"/>
    <property type="evidence" value="ECO:0007669"/>
    <property type="project" value="UniProtKB-KW"/>
</dbReference>
<evidence type="ECO:0000259" key="5">
    <source>
        <dbReference type="PROSITE" id="PS51900"/>
    </source>
</evidence>
<reference evidence="6 7" key="1">
    <citation type="journal article" date="2021" name="Sci. Rep.">
        <title>The distribution of antibiotic resistance genes in chicken gut microbiota commensals.</title>
        <authorList>
            <person name="Juricova H."/>
            <person name="Matiasovicova J."/>
            <person name="Kubasova T."/>
            <person name="Cejkova D."/>
            <person name="Rychlik I."/>
        </authorList>
    </citation>
    <scope>NUCLEOTIDE SEQUENCE [LARGE SCALE GENOMIC DNA]</scope>
    <source>
        <strain evidence="6 7">An819</strain>
    </source>
</reference>
<dbReference type="EMBL" id="JACJJL010000007">
    <property type="protein sequence ID" value="MBM6661243.1"/>
    <property type="molecule type" value="Genomic_DNA"/>
</dbReference>
<keyword evidence="7" id="KW-1185">Reference proteome</keyword>
<dbReference type="InterPro" id="IPR050090">
    <property type="entry name" value="Tyrosine_recombinase_XerCD"/>
</dbReference>
<dbReference type="PROSITE" id="PS51900">
    <property type="entry name" value="CB"/>
    <property type="match status" value="1"/>
</dbReference>
<keyword evidence="3" id="KW-0233">DNA recombination</keyword>